<reference evidence="13 14" key="1">
    <citation type="submission" date="2019-06" db="EMBL/GenBank/DDBJ databases">
        <title>Draft genome of Aliikangiella marina GYP-15.</title>
        <authorList>
            <person name="Wang G."/>
        </authorList>
    </citation>
    <scope>NUCLEOTIDE SEQUENCE [LARGE SCALE GENOMIC DNA]</scope>
    <source>
        <strain evidence="13 14">GYP-15</strain>
    </source>
</reference>
<dbReference type="InterPro" id="IPR037066">
    <property type="entry name" value="Plug_dom_sf"/>
</dbReference>
<dbReference type="OrthoDB" id="9764669at2"/>
<dbReference type="AlphaFoldDB" id="A0A545TJ39"/>
<evidence type="ECO:0000256" key="1">
    <source>
        <dbReference type="ARBA" id="ARBA00004571"/>
    </source>
</evidence>
<feature type="signal peptide" evidence="10">
    <location>
        <begin position="1"/>
        <end position="24"/>
    </location>
</feature>
<evidence type="ECO:0000256" key="5">
    <source>
        <dbReference type="ARBA" id="ARBA00023077"/>
    </source>
</evidence>
<evidence type="ECO:0000259" key="11">
    <source>
        <dbReference type="Pfam" id="PF00593"/>
    </source>
</evidence>
<keyword evidence="3 8" id="KW-1134">Transmembrane beta strand</keyword>
<dbReference type="EMBL" id="VIKR01000001">
    <property type="protein sequence ID" value="TQV77235.1"/>
    <property type="molecule type" value="Genomic_DNA"/>
</dbReference>
<comment type="caution">
    <text evidence="13">The sequence shown here is derived from an EMBL/GenBank/DDBJ whole genome shotgun (WGS) entry which is preliminary data.</text>
</comment>
<sequence length="819" mass="89927">MRKLNPIALAVSVCLATSGQSVLAAEASQDNQKIIITGSHIKRIENESSSPLTIINREDIDRSGATTLSGLLETTVLNNGGALNNQQTSGFTPGAASYNLRGLRSDRTLVLIDGRRLASYPFGQNGSVAFVDLNTIPLAEVESVEILKDGASAVYGSDAIAGVVNVITKRTFIGNELKVNTVQTDSNYQSNSVSLLSGFSDNDNDLVFVAEFQKYDSLLGGDIDEASSLNLSETSLFSSPGTFITLDGMGNLISTPAGECARVEDAADIFVSVTGDFCVNDWAAQRQLIPENERMSLSLKWSRYFGENSLYTGLSLSQIDTTSDVPFGFLGSDFFISATNPFNPLGENMLFYRGFNEIGLQSIETEAKNTNFVVGFEGLINEMDFDIKLSHSLTNVDEVYADGWILRDDAINFFDAIENEQVNPFQPLTNAQIADLTSSFNHKGKSYQTALAAKLSGELTEVEAGAVLFATGIEFRKEFIRDTSDAAIINGDVVGLGSSAAEGDREVTALFGEFIIPASDTVEFNLALRYDDYSDFGSSVNPKASLSYKPSESTLIRASYGTGFRAPNLFELYTDEVSGSVGSVPFIQQANAELDAETSESFNIGFVFDVDERLMASFDFWQIEVEDMITNLGVNTILTAVDENDELIYGDLIILNPDDTIDFVIDPFLNLESQTAQGMDFTARFGFTDNLELKVNVSHLNKLERVNAALGETIDFEGEYLFPKNRFSTVLTWKKGDVTHYLSSYYVEAHGDENFALGTYSKVDYQLNYEHGDHRLSFMLGNLLDEEAPTNRLGAWPYYDQRMYSPLGRTTSLTWTYNF</sequence>
<evidence type="ECO:0000313" key="13">
    <source>
        <dbReference type="EMBL" id="TQV77235.1"/>
    </source>
</evidence>
<keyword evidence="5 9" id="KW-0798">TonB box</keyword>
<keyword evidence="2 8" id="KW-0813">Transport</keyword>
<evidence type="ECO:0000256" key="6">
    <source>
        <dbReference type="ARBA" id="ARBA00023136"/>
    </source>
</evidence>
<evidence type="ECO:0000256" key="2">
    <source>
        <dbReference type="ARBA" id="ARBA00022448"/>
    </source>
</evidence>
<dbReference type="Proteomes" id="UP000317839">
    <property type="component" value="Unassembled WGS sequence"/>
</dbReference>
<dbReference type="PROSITE" id="PS52016">
    <property type="entry name" value="TONB_DEPENDENT_REC_3"/>
    <property type="match status" value="1"/>
</dbReference>
<keyword evidence="10" id="KW-0732">Signal</keyword>
<proteinExistence type="inferred from homology"/>
<evidence type="ECO:0000256" key="3">
    <source>
        <dbReference type="ARBA" id="ARBA00022452"/>
    </source>
</evidence>
<dbReference type="Gene3D" id="2.40.170.20">
    <property type="entry name" value="TonB-dependent receptor, beta-barrel domain"/>
    <property type="match status" value="1"/>
</dbReference>
<organism evidence="13 14">
    <name type="scientific">Aliikangiella marina</name>
    <dbReference type="NCBI Taxonomy" id="1712262"/>
    <lineage>
        <taxon>Bacteria</taxon>
        <taxon>Pseudomonadati</taxon>
        <taxon>Pseudomonadota</taxon>
        <taxon>Gammaproteobacteria</taxon>
        <taxon>Oceanospirillales</taxon>
        <taxon>Pleioneaceae</taxon>
        <taxon>Aliikangiella</taxon>
    </lineage>
</organism>
<feature type="domain" description="TonB-dependent receptor-like beta-barrel" evidence="11">
    <location>
        <begin position="400"/>
        <end position="783"/>
    </location>
</feature>
<evidence type="ECO:0000313" key="14">
    <source>
        <dbReference type="Proteomes" id="UP000317839"/>
    </source>
</evidence>
<keyword evidence="14" id="KW-1185">Reference proteome</keyword>
<dbReference type="RefSeq" id="WP_142940809.1">
    <property type="nucleotide sequence ID" value="NZ_VIKR01000001.1"/>
</dbReference>
<dbReference type="InterPro" id="IPR012910">
    <property type="entry name" value="Plug_dom"/>
</dbReference>
<gene>
    <name evidence="13" type="ORF">FLL45_04625</name>
</gene>
<dbReference type="Pfam" id="PF00593">
    <property type="entry name" value="TonB_dep_Rec_b-barrel"/>
    <property type="match status" value="1"/>
</dbReference>
<name>A0A545TJ39_9GAMM</name>
<dbReference type="PANTHER" id="PTHR47234">
    <property type="match status" value="1"/>
</dbReference>
<accession>A0A545TJ39</accession>
<evidence type="ECO:0000256" key="8">
    <source>
        <dbReference type="PROSITE-ProRule" id="PRU01360"/>
    </source>
</evidence>
<protein>
    <submittedName>
        <fullName evidence="13">TonB-dependent receptor</fullName>
    </submittedName>
</protein>
<dbReference type="PANTHER" id="PTHR47234:SF2">
    <property type="entry name" value="TONB-DEPENDENT RECEPTOR"/>
    <property type="match status" value="1"/>
</dbReference>
<evidence type="ECO:0000256" key="10">
    <source>
        <dbReference type="SAM" id="SignalP"/>
    </source>
</evidence>
<evidence type="ECO:0000256" key="4">
    <source>
        <dbReference type="ARBA" id="ARBA00022692"/>
    </source>
</evidence>
<keyword evidence="6 8" id="KW-0472">Membrane</keyword>
<feature type="domain" description="TonB-dependent receptor plug" evidence="12">
    <location>
        <begin position="47"/>
        <end position="163"/>
    </location>
</feature>
<dbReference type="InterPro" id="IPR039426">
    <property type="entry name" value="TonB-dep_rcpt-like"/>
</dbReference>
<comment type="subcellular location">
    <subcellularLocation>
        <location evidence="1 8">Cell outer membrane</location>
        <topology evidence="1 8">Multi-pass membrane protein</topology>
    </subcellularLocation>
</comment>
<dbReference type="GO" id="GO:0009279">
    <property type="term" value="C:cell outer membrane"/>
    <property type="evidence" value="ECO:0007669"/>
    <property type="project" value="UniProtKB-SubCell"/>
</dbReference>
<keyword evidence="7 8" id="KW-0998">Cell outer membrane</keyword>
<evidence type="ECO:0000256" key="9">
    <source>
        <dbReference type="RuleBase" id="RU003357"/>
    </source>
</evidence>
<dbReference type="Pfam" id="PF07715">
    <property type="entry name" value="Plug"/>
    <property type="match status" value="1"/>
</dbReference>
<dbReference type="InterPro" id="IPR036942">
    <property type="entry name" value="Beta-barrel_TonB_sf"/>
</dbReference>
<feature type="chain" id="PRO_5021825859" evidence="10">
    <location>
        <begin position="25"/>
        <end position="819"/>
    </location>
</feature>
<keyword evidence="4 8" id="KW-0812">Transmembrane</keyword>
<evidence type="ECO:0000259" key="12">
    <source>
        <dbReference type="Pfam" id="PF07715"/>
    </source>
</evidence>
<keyword evidence="13" id="KW-0675">Receptor</keyword>
<dbReference type="SUPFAM" id="SSF56935">
    <property type="entry name" value="Porins"/>
    <property type="match status" value="1"/>
</dbReference>
<evidence type="ECO:0000256" key="7">
    <source>
        <dbReference type="ARBA" id="ARBA00023237"/>
    </source>
</evidence>
<comment type="similarity">
    <text evidence="8 9">Belongs to the TonB-dependent receptor family.</text>
</comment>
<dbReference type="CDD" id="cd01347">
    <property type="entry name" value="ligand_gated_channel"/>
    <property type="match status" value="1"/>
</dbReference>
<dbReference type="InterPro" id="IPR000531">
    <property type="entry name" value="Beta-barrel_TonB"/>
</dbReference>
<dbReference type="Gene3D" id="2.170.130.10">
    <property type="entry name" value="TonB-dependent receptor, plug domain"/>
    <property type="match status" value="1"/>
</dbReference>